<name>A0A1G7MXC6_9ACTN</name>
<dbReference type="InterPro" id="IPR027417">
    <property type="entry name" value="P-loop_NTPase"/>
</dbReference>
<feature type="region of interest" description="Disordered" evidence="8">
    <location>
        <begin position="337"/>
        <end position="364"/>
    </location>
</feature>
<evidence type="ECO:0000259" key="9">
    <source>
        <dbReference type="PROSITE" id="PS50893"/>
    </source>
</evidence>
<dbReference type="EMBL" id="FNBT01000005">
    <property type="protein sequence ID" value="SDF66458.1"/>
    <property type="molecule type" value="Genomic_DNA"/>
</dbReference>
<keyword evidence="7" id="KW-0472">Membrane</keyword>
<dbReference type="InterPro" id="IPR013563">
    <property type="entry name" value="Oligopep_ABC_C"/>
</dbReference>
<dbReference type="PROSITE" id="PS00211">
    <property type="entry name" value="ABC_TRANSPORTER_1"/>
    <property type="match status" value="1"/>
</dbReference>
<gene>
    <name evidence="10" type="ORF">SAMN05660662_2979</name>
</gene>
<dbReference type="Gene3D" id="3.40.50.300">
    <property type="entry name" value="P-loop containing nucleotide triphosphate hydrolases"/>
    <property type="match status" value="1"/>
</dbReference>
<dbReference type="GO" id="GO:0015833">
    <property type="term" value="P:peptide transport"/>
    <property type="evidence" value="ECO:0007669"/>
    <property type="project" value="InterPro"/>
</dbReference>
<dbReference type="GO" id="GO:0016887">
    <property type="term" value="F:ATP hydrolysis activity"/>
    <property type="evidence" value="ECO:0007669"/>
    <property type="project" value="InterPro"/>
</dbReference>
<sequence length="364" mass="37825">MSAPVLEVEDLRVRLRTPRGPADVVNGLSYSVGAGETVAVVGESGSGKSVSVLALLGLLPQGVATVTGRALLQGEDLLTMQPERLRQVRGPGAGMVFQDPMTSLNPVLTIGRQLVEGIRAHTDLDKAAARRRAADLLGEVGLPDPAGTLDRYPHELSGGMRQRVIIAIALSNSPALLIADEATTALDVTVQAQIIDLVEGLQAERGMGVVWITHDLGVVAGIADRVLVMYGGRCVEDGTVDDVLENPSHPYTRGLLGALPDLAQPAVDGVVPDLATVPGVPPAPTDLPKGCVFWPRCPVRGDARCETEQPPLAIIGSSDVALPHRAATWCTESPARAGSTAVSGTFGTGSPGTSGIESPRGRLR</sequence>
<evidence type="ECO:0000256" key="5">
    <source>
        <dbReference type="ARBA" id="ARBA00022741"/>
    </source>
</evidence>
<keyword evidence="11" id="KW-1185">Reference proteome</keyword>
<dbReference type="RefSeq" id="WP_091768085.1">
    <property type="nucleotide sequence ID" value="NZ_FNBT01000005.1"/>
</dbReference>
<protein>
    <submittedName>
        <fullName evidence="10">Peptide/nickel transport system ATP-binding protein</fullName>
    </submittedName>
</protein>
<dbReference type="GO" id="GO:0005524">
    <property type="term" value="F:ATP binding"/>
    <property type="evidence" value="ECO:0007669"/>
    <property type="project" value="UniProtKB-KW"/>
</dbReference>
<evidence type="ECO:0000256" key="2">
    <source>
        <dbReference type="ARBA" id="ARBA00005417"/>
    </source>
</evidence>
<dbReference type="Pfam" id="PF00005">
    <property type="entry name" value="ABC_tran"/>
    <property type="match status" value="1"/>
</dbReference>
<dbReference type="STRING" id="1550231.SAMN05660662_2979"/>
<dbReference type="PROSITE" id="PS50893">
    <property type="entry name" value="ABC_TRANSPORTER_2"/>
    <property type="match status" value="1"/>
</dbReference>
<reference evidence="11" key="1">
    <citation type="submission" date="2016-10" db="EMBL/GenBank/DDBJ databases">
        <authorList>
            <person name="Varghese N."/>
            <person name="Submissions S."/>
        </authorList>
    </citation>
    <scope>NUCLEOTIDE SEQUENCE [LARGE SCALE GENOMIC DNA]</scope>
    <source>
        <strain evidence="11">DSM 44268</strain>
    </source>
</reference>
<dbReference type="OrthoDB" id="8481147at2"/>
<dbReference type="InterPro" id="IPR017871">
    <property type="entry name" value="ABC_transporter-like_CS"/>
</dbReference>
<comment type="subcellular location">
    <subcellularLocation>
        <location evidence="1">Cell membrane</location>
        <topology evidence="1">Peripheral membrane protein</topology>
    </subcellularLocation>
</comment>
<dbReference type="InterPro" id="IPR003439">
    <property type="entry name" value="ABC_transporter-like_ATP-bd"/>
</dbReference>
<evidence type="ECO:0000256" key="3">
    <source>
        <dbReference type="ARBA" id="ARBA00022448"/>
    </source>
</evidence>
<feature type="domain" description="ABC transporter" evidence="9">
    <location>
        <begin position="6"/>
        <end position="256"/>
    </location>
</feature>
<dbReference type="InterPro" id="IPR050388">
    <property type="entry name" value="ABC_Ni/Peptide_Import"/>
</dbReference>
<dbReference type="Proteomes" id="UP000199406">
    <property type="component" value="Unassembled WGS sequence"/>
</dbReference>
<keyword evidence="6 10" id="KW-0067">ATP-binding</keyword>
<keyword evidence="5" id="KW-0547">Nucleotide-binding</keyword>
<keyword evidence="4" id="KW-1003">Cell membrane</keyword>
<evidence type="ECO:0000256" key="7">
    <source>
        <dbReference type="ARBA" id="ARBA00023136"/>
    </source>
</evidence>
<evidence type="ECO:0000313" key="10">
    <source>
        <dbReference type="EMBL" id="SDF66458.1"/>
    </source>
</evidence>
<organism evidence="10 11">
    <name type="scientific">Blastococcus aurantiacus</name>
    <dbReference type="NCBI Taxonomy" id="1550231"/>
    <lineage>
        <taxon>Bacteria</taxon>
        <taxon>Bacillati</taxon>
        <taxon>Actinomycetota</taxon>
        <taxon>Actinomycetes</taxon>
        <taxon>Geodermatophilales</taxon>
        <taxon>Geodermatophilaceae</taxon>
        <taxon>Blastococcus</taxon>
    </lineage>
</organism>
<dbReference type="NCBIfam" id="TIGR01727">
    <property type="entry name" value="oligo_HPY"/>
    <property type="match status" value="1"/>
</dbReference>
<dbReference type="CDD" id="cd03257">
    <property type="entry name" value="ABC_NikE_OppD_transporters"/>
    <property type="match status" value="1"/>
</dbReference>
<evidence type="ECO:0000256" key="4">
    <source>
        <dbReference type="ARBA" id="ARBA00022475"/>
    </source>
</evidence>
<dbReference type="AlphaFoldDB" id="A0A1G7MXC6"/>
<dbReference type="PANTHER" id="PTHR43297:SF2">
    <property type="entry name" value="DIPEPTIDE TRANSPORT ATP-BINDING PROTEIN DPPD"/>
    <property type="match status" value="1"/>
</dbReference>
<evidence type="ECO:0000313" key="11">
    <source>
        <dbReference type="Proteomes" id="UP000199406"/>
    </source>
</evidence>
<dbReference type="GO" id="GO:0005886">
    <property type="term" value="C:plasma membrane"/>
    <property type="evidence" value="ECO:0007669"/>
    <property type="project" value="UniProtKB-SubCell"/>
</dbReference>
<evidence type="ECO:0000256" key="1">
    <source>
        <dbReference type="ARBA" id="ARBA00004202"/>
    </source>
</evidence>
<dbReference type="SUPFAM" id="SSF52540">
    <property type="entry name" value="P-loop containing nucleoside triphosphate hydrolases"/>
    <property type="match status" value="1"/>
</dbReference>
<dbReference type="PANTHER" id="PTHR43297">
    <property type="entry name" value="OLIGOPEPTIDE TRANSPORT ATP-BINDING PROTEIN APPD"/>
    <property type="match status" value="1"/>
</dbReference>
<evidence type="ECO:0000256" key="6">
    <source>
        <dbReference type="ARBA" id="ARBA00022840"/>
    </source>
</evidence>
<dbReference type="Pfam" id="PF08352">
    <property type="entry name" value="oligo_HPY"/>
    <property type="match status" value="1"/>
</dbReference>
<accession>A0A1G7MXC6</accession>
<dbReference type="SMART" id="SM00382">
    <property type="entry name" value="AAA"/>
    <property type="match status" value="1"/>
</dbReference>
<dbReference type="FunFam" id="3.40.50.300:FF:000016">
    <property type="entry name" value="Oligopeptide ABC transporter ATP-binding component"/>
    <property type="match status" value="1"/>
</dbReference>
<evidence type="ECO:0000256" key="8">
    <source>
        <dbReference type="SAM" id="MobiDB-lite"/>
    </source>
</evidence>
<keyword evidence="3" id="KW-0813">Transport</keyword>
<dbReference type="InterPro" id="IPR003593">
    <property type="entry name" value="AAA+_ATPase"/>
</dbReference>
<comment type="similarity">
    <text evidence="2">Belongs to the ABC transporter superfamily.</text>
</comment>
<proteinExistence type="inferred from homology"/>